<keyword evidence="1" id="KW-0812">Transmembrane</keyword>
<evidence type="ECO:0000313" key="3">
    <source>
        <dbReference type="Proteomes" id="UP000070174"/>
    </source>
</evidence>
<comment type="caution">
    <text evidence="2">The sequence shown here is derived from an EMBL/GenBank/DDBJ whole genome shotgun (WGS) entry which is preliminary data.</text>
</comment>
<dbReference type="RefSeq" id="WP_060799784.1">
    <property type="nucleotide sequence ID" value="NZ_KQ957095.1"/>
</dbReference>
<keyword evidence="1" id="KW-1133">Transmembrane helix</keyword>
<organism evidence="2">
    <name type="scientific">Peptoniphilus harei</name>
    <dbReference type="NCBI Taxonomy" id="54005"/>
    <lineage>
        <taxon>Bacteria</taxon>
        <taxon>Bacillati</taxon>
        <taxon>Bacillota</taxon>
        <taxon>Tissierellia</taxon>
        <taxon>Tissierellales</taxon>
        <taxon>Peptoniphilaceae</taxon>
        <taxon>Peptoniphilus</taxon>
    </lineage>
</organism>
<gene>
    <name evidence="2" type="ORF">HMPREF3229_00526</name>
</gene>
<feature type="transmembrane region" description="Helical" evidence="1">
    <location>
        <begin position="6"/>
        <end position="25"/>
    </location>
</feature>
<protein>
    <submittedName>
        <fullName evidence="2">Uncharacterized protein</fullName>
    </submittedName>
</protein>
<proteinExistence type="predicted"/>
<name>A0A133PR27_9FIRM</name>
<dbReference type="Proteomes" id="UP000070174">
    <property type="component" value="Unassembled WGS sequence"/>
</dbReference>
<evidence type="ECO:0000256" key="1">
    <source>
        <dbReference type="SAM" id="Phobius"/>
    </source>
</evidence>
<keyword evidence="1" id="KW-0472">Membrane</keyword>
<dbReference type="AlphaFoldDB" id="A0A133PR27"/>
<dbReference type="EMBL" id="LRQE01000020">
    <property type="protein sequence ID" value="KXA31086.1"/>
    <property type="molecule type" value="Genomic_DNA"/>
</dbReference>
<accession>A0A133PR27</accession>
<dbReference type="PATRIC" id="fig|54005.3.peg.519"/>
<reference evidence="2 3" key="1">
    <citation type="submission" date="2016-01" db="EMBL/GenBank/DDBJ databases">
        <authorList>
            <person name="Oliw E.H."/>
        </authorList>
    </citation>
    <scope>NUCLEOTIDE SEQUENCE [LARGE SCALE GENOMIC DNA]</scope>
    <source>
        <strain evidence="2 3">CMW7756A</strain>
    </source>
</reference>
<sequence length="94" mass="11303">MYKIKKIFLIFVLLVVTIMLIYKPLMIKLTVKRYLTNNNIKNYHIVKIEKYPAQDGYLVQLKNDLNDYRNLTIISEKMPIDVIHDSRLDKEEMK</sequence>
<evidence type="ECO:0000313" key="2">
    <source>
        <dbReference type="EMBL" id="KXA31086.1"/>
    </source>
</evidence>